<dbReference type="Gene3D" id="3.10.350.10">
    <property type="entry name" value="LysM domain"/>
    <property type="match status" value="1"/>
</dbReference>
<keyword evidence="3" id="KW-0378">Hydrolase</keyword>
<dbReference type="Proteomes" id="UP001580928">
    <property type="component" value="Unassembled WGS sequence"/>
</dbReference>
<organism evidence="6 7">
    <name type="scientific">Albibacterium profundi</name>
    <dbReference type="NCBI Taxonomy" id="3134906"/>
    <lineage>
        <taxon>Bacteria</taxon>
        <taxon>Pseudomonadati</taxon>
        <taxon>Bacteroidota</taxon>
        <taxon>Sphingobacteriia</taxon>
        <taxon>Sphingobacteriales</taxon>
        <taxon>Sphingobacteriaceae</taxon>
        <taxon>Albibacterium</taxon>
    </lineage>
</organism>
<keyword evidence="2" id="KW-0081">Bacteriolytic enzyme</keyword>
<protein>
    <recommendedName>
        <fullName evidence="4">Peptidoglycan hydrolase</fullName>
    </recommendedName>
</protein>
<dbReference type="Pfam" id="PF01476">
    <property type="entry name" value="LysM"/>
    <property type="match status" value="1"/>
</dbReference>
<feature type="domain" description="LysM" evidence="5">
    <location>
        <begin position="183"/>
        <end position="226"/>
    </location>
</feature>
<dbReference type="InterPro" id="IPR023346">
    <property type="entry name" value="Lysozyme-like_dom_sf"/>
</dbReference>
<dbReference type="PROSITE" id="PS51782">
    <property type="entry name" value="LYSM"/>
    <property type="match status" value="1"/>
</dbReference>
<dbReference type="SUPFAM" id="SSF54106">
    <property type="entry name" value="LysM domain"/>
    <property type="match status" value="1"/>
</dbReference>
<dbReference type="PANTHER" id="PTHR33308:SF9">
    <property type="entry name" value="PEPTIDOGLYCAN HYDROLASE FLGJ"/>
    <property type="match status" value="1"/>
</dbReference>
<dbReference type="SMART" id="SM00257">
    <property type="entry name" value="LysM"/>
    <property type="match status" value="1"/>
</dbReference>
<keyword evidence="1" id="KW-0929">Antimicrobial</keyword>
<proteinExistence type="predicted"/>
<name>A0ABV5CCY6_9SPHI</name>
<evidence type="ECO:0000259" key="5">
    <source>
        <dbReference type="PROSITE" id="PS51782"/>
    </source>
</evidence>
<dbReference type="SUPFAM" id="SSF53955">
    <property type="entry name" value="Lysozyme-like"/>
    <property type="match status" value="1"/>
</dbReference>
<evidence type="ECO:0000256" key="1">
    <source>
        <dbReference type="ARBA" id="ARBA00022529"/>
    </source>
</evidence>
<gene>
    <name evidence="6" type="ORF">WKR92_05940</name>
</gene>
<dbReference type="InterPro" id="IPR051056">
    <property type="entry name" value="Glycosyl_Hydrolase_73"/>
</dbReference>
<dbReference type="EMBL" id="JBBVGT010000002">
    <property type="protein sequence ID" value="MFB5945364.1"/>
    <property type="molecule type" value="Genomic_DNA"/>
</dbReference>
<accession>A0ABV5CCY6</accession>
<dbReference type="SMART" id="SM00047">
    <property type="entry name" value="LYZ2"/>
    <property type="match status" value="1"/>
</dbReference>
<keyword evidence="7" id="KW-1185">Reference proteome</keyword>
<dbReference type="InterPro" id="IPR036779">
    <property type="entry name" value="LysM_dom_sf"/>
</dbReference>
<dbReference type="Gene3D" id="1.10.530.10">
    <property type="match status" value="1"/>
</dbReference>
<comment type="caution">
    <text evidence="6">The sequence shown here is derived from an EMBL/GenBank/DDBJ whole genome shotgun (WGS) entry which is preliminary data.</text>
</comment>
<dbReference type="RefSeq" id="WP_375556905.1">
    <property type="nucleotide sequence ID" value="NZ_JBBVGT010000002.1"/>
</dbReference>
<sequence>MNVSQNVRTVFVFLISLAVLLPSLSYGQKRLTAKEYIEKHKEAAIRYMEEYGVPASIILGIAYHESAGGNSKIARYLNNHFGIKGRNNSTEIRSAYKGYDSVSDSYRDFVELMERRRQYNKLIDLYGPGNYKNWVYGIARGGYAASKTWPSRVIAIIDKYELYELDKYKVSPGKEAEKLADSDAYKVKKGDTLSGIAKRHRVTVDEIKNKNGLTTSSLQIGQELML</sequence>
<evidence type="ECO:0000256" key="4">
    <source>
        <dbReference type="ARBA" id="ARBA00032108"/>
    </source>
</evidence>
<dbReference type="Pfam" id="PF01832">
    <property type="entry name" value="Glucosaminidase"/>
    <property type="match status" value="1"/>
</dbReference>
<evidence type="ECO:0000313" key="7">
    <source>
        <dbReference type="Proteomes" id="UP001580928"/>
    </source>
</evidence>
<evidence type="ECO:0000313" key="6">
    <source>
        <dbReference type="EMBL" id="MFB5945364.1"/>
    </source>
</evidence>
<reference evidence="6 7" key="1">
    <citation type="submission" date="2024-04" db="EMBL/GenBank/DDBJ databases">
        <title>Albibacterium profundi sp. nov., isolated from sediment of the Challenger Deep of Mariana Trench.</title>
        <authorList>
            <person name="Wang Y."/>
        </authorList>
    </citation>
    <scope>NUCLEOTIDE SEQUENCE [LARGE SCALE GENOMIC DNA]</scope>
    <source>
        <strain evidence="6 7">RHL897</strain>
    </source>
</reference>
<dbReference type="CDD" id="cd00118">
    <property type="entry name" value="LysM"/>
    <property type="match status" value="1"/>
</dbReference>
<evidence type="ECO:0000256" key="3">
    <source>
        <dbReference type="ARBA" id="ARBA00022801"/>
    </source>
</evidence>
<dbReference type="PANTHER" id="PTHR33308">
    <property type="entry name" value="PEPTIDOGLYCAN HYDROLASE FLGJ"/>
    <property type="match status" value="1"/>
</dbReference>
<dbReference type="InterPro" id="IPR018392">
    <property type="entry name" value="LysM"/>
</dbReference>
<dbReference type="InterPro" id="IPR002901">
    <property type="entry name" value="MGlyc_endo_b_GlcNAc-like_dom"/>
</dbReference>
<evidence type="ECO:0000256" key="2">
    <source>
        <dbReference type="ARBA" id="ARBA00022638"/>
    </source>
</evidence>